<dbReference type="PROSITE" id="PS00197">
    <property type="entry name" value="2FE2S_FER_1"/>
    <property type="match status" value="1"/>
</dbReference>
<keyword evidence="7" id="KW-0411">Iron-sulfur</keyword>
<evidence type="ECO:0000256" key="5">
    <source>
        <dbReference type="ARBA" id="ARBA00023002"/>
    </source>
</evidence>
<evidence type="ECO:0000313" key="11">
    <source>
        <dbReference type="Proteomes" id="UP000325003"/>
    </source>
</evidence>
<dbReference type="InterPro" id="IPR036010">
    <property type="entry name" value="2Fe-2S_ferredoxin-like_sf"/>
</dbReference>
<dbReference type="GO" id="GO:0016491">
    <property type="term" value="F:oxidoreductase activity"/>
    <property type="evidence" value="ECO:0007669"/>
    <property type="project" value="UniProtKB-KW"/>
</dbReference>
<evidence type="ECO:0000256" key="3">
    <source>
        <dbReference type="ARBA" id="ARBA00022714"/>
    </source>
</evidence>
<keyword evidence="2" id="KW-0285">Flavoprotein</keyword>
<feature type="domain" description="FAD-binding FR-type" evidence="9">
    <location>
        <begin position="55"/>
        <end position="157"/>
    </location>
</feature>
<evidence type="ECO:0000259" key="9">
    <source>
        <dbReference type="PROSITE" id="PS51384"/>
    </source>
</evidence>
<keyword evidence="5" id="KW-0560">Oxidoreductase</keyword>
<dbReference type="InterPro" id="IPR039261">
    <property type="entry name" value="FNR_nucleotide-bd"/>
</dbReference>
<evidence type="ECO:0000259" key="8">
    <source>
        <dbReference type="PROSITE" id="PS51085"/>
    </source>
</evidence>
<dbReference type="InterPro" id="IPR017938">
    <property type="entry name" value="Riboflavin_synthase-like_b-brl"/>
</dbReference>
<dbReference type="SUPFAM" id="SSF54292">
    <property type="entry name" value="2Fe-2S ferredoxin-like"/>
    <property type="match status" value="1"/>
</dbReference>
<dbReference type="AlphaFoldDB" id="A0A5B1L9R1"/>
<dbReference type="InterPro" id="IPR008333">
    <property type="entry name" value="Cbr1-like_FAD-bd_dom"/>
</dbReference>
<dbReference type="Pfam" id="PF00111">
    <property type="entry name" value="Fer2"/>
    <property type="match status" value="1"/>
</dbReference>
<dbReference type="SUPFAM" id="SSF52343">
    <property type="entry name" value="Ferredoxin reductase-like, C-terminal NADP-linked domain"/>
    <property type="match status" value="1"/>
</dbReference>
<dbReference type="InterPro" id="IPR012675">
    <property type="entry name" value="Beta-grasp_dom_sf"/>
</dbReference>
<keyword evidence="6" id="KW-0408">Iron</keyword>
<accession>A0A5B1L9R1</accession>
<proteinExistence type="predicted"/>
<evidence type="ECO:0000256" key="1">
    <source>
        <dbReference type="ARBA" id="ARBA00001974"/>
    </source>
</evidence>
<dbReference type="PROSITE" id="PS51085">
    <property type="entry name" value="2FE2S_FER_2"/>
    <property type="match status" value="1"/>
</dbReference>
<dbReference type="InterPro" id="IPR017927">
    <property type="entry name" value="FAD-bd_FR_type"/>
</dbReference>
<dbReference type="InterPro" id="IPR006058">
    <property type="entry name" value="2Fe2S_fd_BS"/>
</dbReference>
<dbReference type="PROSITE" id="PS51384">
    <property type="entry name" value="FAD_FR"/>
    <property type="match status" value="1"/>
</dbReference>
<sequence length="361" mass="38627">MVSAGVVRGDTPLPDDRVAHPAVRAGLAVAEVYKRVVTGPLEPMLARSRPVRRTGFEREVVVAEITPVADDVVSLTLRCPGGGELTAWQPGSHLDVVLPSGRQRQYSLCGDPSDRRSYRIAVRRLADGGGGSREIHDDLEVGDVITIRGPRNAFRLAEASAYFFVAGGIGITPILPMVQAAEASGRPWTLVYTGRSRASMPFLDGLATLRGGALDVRPDDECGIPDLDEILADVPRGHAVYVCGPPAMLDTARTRLAAPDFEVHSERFSAPPVIGGEAFDVELRRSGVTIPVAADQSVLAAVRDQVPDLAYSCQQGFCGTCVVKVVDGDVEHRDRALLDSEREDSMLICVSRCSGPLVLDL</sequence>
<dbReference type="GO" id="GO:0046872">
    <property type="term" value="F:metal ion binding"/>
    <property type="evidence" value="ECO:0007669"/>
    <property type="project" value="UniProtKB-KW"/>
</dbReference>
<evidence type="ECO:0000313" key="10">
    <source>
        <dbReference type="EMBL" id="KAA1416948.1"/>
    </source>
</evidence>
<dbReference type="SUPFAM" id="SSF63380">
    <property type="entry name" value="Riboflavin synthase domain-like"/>
    <property type="match status" value="1"/>
</dbReference>
<dbReference type="Gene3D" id="3.40.50.80">
    <property type="entry name" value="Nucleotide-binding domain of ferredoxin-NADP reductase (FNR) module"/>
    <property type="match status" value="1"/>
</dbReference>
<evidence type="ECO:0000256" key="4">
    <source>
        <dbReference type="ARBA" id="ARBA00022723"/>
    </source>
</evidence>
<dbReference type="PANTHER" id="PTHR47354:SF1">
    <property type="entry name" value="CARNITINE MONOOXYGENASE REDUCTASE SUBUNIT"/>
    <property type="match status" value="1"/>
</dbReference>
<dbReference type="Gene3D" id="3.10.20.30">
    <property type="match status" value="1"/>
</dbReference>
<dbReference type="Pfam" id="PF00970">
    <property type="entry name" value="FAD_binding_6"/>
    <property type="match status" value="1"/>
</dbReference>
<dbReference type="CDD" id="cd00207">
    <property type="entry name" value="fer2"/>
    <property type="match status" value="1"/>
</dbReference>
<dbReference type="Proteomes" id="UP000325003">
    <property type="component" value="Unassembled WGS sequence"/>
</dbReference>
<comment type="caution">
    <text evidence="10">The sequence shown here is derived from an EMBL/GenBank/DDBJ whole genome shotgun (WGS) entry which is preliminary data.</text>
</comment>
<keyword evidence="11" id="KW-1185">Reference proteome</keyword>
<evidence type="ECO:0000256" key="7">
    <source>
        <dbReference type="ARBA" id="ARBA00023014"/>
    </source>
</evidence>
<protein>
    <submittedName>
        <fullName evidence="10">Oxidoreductase</fullName>
    </submittedName>
</protein>
<reference evidence="10 11" key="1">
    <citation type="submission" date="2019-09" db="EMBL/GenBank/DDBJ databases">
        <title>Nocardioides panacisoli sp. nov., isolated from the soil of a ginseng field.</title>
        <authorList>
            <person name="Cho C."/>
        </authorList>
    </citation>
    <scope>NUCLEOTIDE SEQUENCE [LARGE SCALE GENOMIC DNA]</scope>
    <source>
        <strain evidence="10 11">BN130099</strain>
    </source>
</reference>
<reference evidence="10 11" key="2">
    <citation type="submission" date="2019-09" db="EMBL/GenBank/DDBJ databases">
        <authorList>
            <person name="Jin C."/>
        </authorList>
    </citation>
    <scope>NUCLEOTIDE SEQUENCE [LARGE SCALE GENOMIC DNA]</scope>
    <source>
        <strain evidence="10 11">BN130099</strain>
    </source>
</reference>
<keyword evidence="4" id="KW-0479">Metal-binding</keyword>
<comment type="cofactor">
    <cofactor evidence="1">
        <name>FAD</name>
        <dbReference type="ChEBI" id="CHEBI:57692"/>
    </cofactor>
</comment>
<dbReference type="PRINTS" id="PR00409">
    <property type="entry name" value="PHDIOXRDTASE"/>
</dbReference>
<gene>
    <name evidence="10" type="ORF">F0U44_17350</name>
</gene>
<name>A0A5B1L9R1_9ACTN</name>
<dbReference type="InterPro" id="IPR001041">
    <property type="entry name" value="2Fe-2S_ferredoxin-type"/>
</dbReference>
<feature type="domain" description="2Fe-2S ferredoxin-type" evidence="8">
    <location>
        <begin position="279"/>
        <end position="361"/>
    </location>
</feature>
<dbReference type="CDD" id="cd06185">
    <property type="entry name" value="PDR_like"/>
    <property type="match status" value="1"/>
</dbReference>
<evidence type="ECO:0000256" key="2">
    <source>
        <dbReference type="ARBA" id="ARBA00022630"/>
    </source>
</evidence>
<evidence type="ECO:0000256" key="6">
    <source>
        <dbReference type="ARBA" id="ARBA00023004"/>
    </source>
</evidence>
<dbReference type="RefSeq" id="WP_149729618.1">
    <property type="nucleotide sequence ID" value="NZ_VUJV01000006.1"/>
</dbReference>
<dbReference type="EMBL" id="VUJV01000006">
    <property type="protein sequence ID" value="KAA1416948.1"/>
    <property type="molecule type" value="Genomic_DNA"/>
</dbReference>
<keyword evidence="3" id="KW-0001">2Fe-2S</keyword>
<dbReference type="PANTHER" id="PTHR47354">
    <property type="entry name" value="NADH OXIDOREDUCTASE HCR"/>
    <property type="match status" value="1"/>
</dbReference>
<dbReference type="InterPro" id="IPR050415">
    <property type="entry name" value="MRET"/>
</dbReference>
<organism evidence="10 11">
    <name type="scientific">Nocardioides humilatus</name>
    <dbReference type="NCBI Taxonomy" id="2607660"/>
    <lineage>
        <taxon>Bacteria</taxon>
        <taxon>Bacillati</taxon>
        <taxon>Actinomycetota</taxon>
        <taxon>Actinomycetes</taxon>
        <taxon>Propionibacteriales</taxon>
        <taxon>Nocardioidaceae</taxon>
        <taxon>Nocardioides</taxon>
    </lineage>
</organism>
<dbReference type="Gene3D" id="2.40.30.10">
    <property type="entry name" value="Translation factors"/>
    <property type="match status" value="1"/>
</dbReference>
<dbReference type="GO" id="GO:0051537">
    <property type="term" value="F:2 iron, 2 sulfur cluster binding"/>
    <property type="evidence" value="ECO:0007669"/>
    <property type="project" value="UniProtKB-KW"/>
</dbReference>